<dbReference type="SUPFAM" id="SSF46785">
    <property type="entry name" value="Winged helix' DNA-binding domain"/>
    <property type="match status" value="1"/>
</dbReference>
<evidence type="ECO:0000256" key="4">
    <source>
        <dbReference type="ARBA" id="ARBA00023163"/>
    </source>
</evidence>
<dbReference type="InterPro" id="IPR036390">
    <property type="entry name" value="WH_DNA-bd_sf"/>
</dbReference>
<dbReference type="PROSITE" id="PS50931">
    <property type="entry name" value="HTH_LYSR"/>
    <property type="match status" value="1"/>
</dbReference>
<evidence type="ECO:0000256" key="3">
    <source>
        <dbReference type="ARBA" id="ARBA00023125"/>
    </source>
</evidence>
<evidence type="ECO:0000256" key="2">
    <source>
        <dbReference type="ARBA" id="ARBA00023015"/>
    </source>
</evidence>
<feature type="domain" description="HTH lysR-type" evidence="5">
    <location>
        <begin position="9"/>
        <end position="63"/>
    </location>
</feature>
<keyword evidence="4" id="KW-0804">Transcription</keyword>
<evidence type="ECO:0000313" key="6">
    <source>
        <dbReference type="EMBL" id="MEM4990551.1"/>
    </source>
</evidence>
<dbReference type="PANTHER" id="PTHR30537">
    <property type="entry name" value="HTH-TYPE TRANSCRIPTIONAL REGULATOR"/>
    <property type="match status" value="1"/>
</dbReference>
<name>A0ABU9Q2R9_9BURK</name>
<dbReference type="Gene3D" id="1.10.10.10">
    <property type="entry name" value="Winged helix-like DNA-binding domain superfamily/Winged helix DNA-binding domain"/>
    <property type="match status" value="1"/>
</dbReference>
<proteinExistence type="inferred from homology"/>
<protein>
    <submittedName>
        <fullName evidence="6">LysR family transcriptional regulator</fullName>
    </submittedName>
</protein>
<evidence type="ECO:0000256" key="1">
    <source>
        <dbReference type="ARBA" id="ARBA00009437"/>
    </source>
</evidence>
<dbReference type="InterPro" id="IPR036388">
    <property type="entry name" value="WH-like_DNA-bd_sf"/>
</dbReference>
<comment type="similarity">
    <text evidence="1">Belongs to the LysR transcriptional regulatory family.</text>
</comment>
<dbReference type="Pfam" id="PF03466">
    <property type="entry name" value="LysR_substrate"/>
    <property type="match status" value="1"/>
</dbReference>
<sequence length="311" mass="33727">MSFDGRLANGMAVLSAVVDGGSFVQAAETLDMTPSGVSRAIARLEKRLGIRLFDRTTRSVTLTDEGRRLYQEIAPLLASLEQAADGAAASAKAVRGRLRVNIDPYFSRLVLGPALDRFMEGYPELRLELFTSNQLGDLVADGVDLALRFGYPASSSLVARKLLETRVLTVAAPAYLERYGRPRTPAELEGGKHICIEFRDSISGRPFPWEFHRGAERVTIATNGRLILNDAGTLYSVCEAGHAIAQVFELGVEQALQSGRLVELFPDWPDETFPLYALYPSRHLAPAKVTAFLEFVTGLCAVGAGAGPGKK</sequence>
<organism evidence="6 7">
    <name type="scientific">Collimonas rhizosphaerae</name>
    <dbReference type="NCBI Taxonomy" id="3126357"/>
    <lineage>
        <taxon>Bacteria</taxon>
        <taxon>Pseudomonadati</taxon>
        <taxon>Pseudomonadota</taxon>
        <taxon>Betaproteobacteria</taxon>
        <taxon>Burkholderiales</taxon>
        <taxon>Oxalobacteraceae</taxon>
        <taxon>Collimonas</taxon>
    </lineage>
</organism>
<comment type="caution">
    <text evidence="6">The sequence shown here is derived from an EMBL/GenBank/DDBJ whole genome shotgun (WGS) entry which is preliminary data.</text>
</comment>
<gene>
    <name evidence="6" type="ORF">V8G57_24400</name>
</gene>
<dbReference type="Gene3D" id="3.40.190.290">
    <property type="match status" value="1"/>
</dbReference>
<keyword evidence="7" id="KW-1185">Reference proteome</keyword>
<dbReference type="InterPro" id="IPR005119">
    <property type="entry name" value="LysR_subst-bd"/>
</dbReference>
<reference evidence="6 7" key="1">
    <citation type="submission" date="2024-02" db="EMBL/GenBank/DDBJ databases">
        <title>Draft genome sequence of Collimonas sp. strain H4R21, an effective mineral-weathering bacterial strain isolated from the beech rhizosphere.</title>
        <authorList>
            <person name="Morin E."/>
            <person name="Uroz S."/>
            <person name="Leveau J.H.J."/>
            <person name="Kumar R."/>
            <person name="Rey M.W."/>
            <person name="Pham J."/>
        </authorList>
    </citation>
    <scope>NUCLEOTIDE SEQUENCE [LARGE SCALE GENOMIC DNA]</scope>
    <source>
        <strain evidence="6 7">H4R21</strain>
    </source>
</reference>
<dbReference type="CDD" id="cd08422">
    <property type="entry name" value="PBP2_CrgA_like"/>
    <property type="match status" value="1"/>
</dbReference>
<dbReference type="InterPro" id="IPR000847">
    <property type="entry name" value="LysR_HTH_N"/>
</dbReference>
<dbReference type="PRINTS" id="PR00039">
    <property type="entry name" value="HTHLYSR"/>
</dbReference>
<dbReference type="EMBL" id="JBANDC010000026">
    <property type="protein sequence ID" value="MEM4990551.1"/>
    <property type="molecule type" value="Genomic_DNA"/>
</dbReference>
<dbReference type="InterPro" id="IPR058163">
    <property type="entry name" value="LysR-type_TF_proteobact-type"/>
</dbReference>
<dbReference type="SUPFAM" id="SSF53850">
    <property type="entry name" value="Periplasmic binding protein-like II"/>
    <property type="match status" value="1"/>
</dbReference>
<dbReference type="Pfam" id="PF00126">
    <property type="entry name" value="HTH_1"/>
    <property type="match status" value="1"/>
</dbReference>
<keyword evidence="2" id="KW-0805">Transcription regulation</keyword>
<evidence type="ECO:0000313" key="7">
    <source>
        <dbReference type="Proteomes" id="UP001495910"/>
    </source>
</evidence>
<dbReference type="PANTHER" id="PTHR30537:SF5">
    <property type="entry name" value="HTH-TYPE TRANSCRIPTIONAL ACTIVATOR TTDR-RELATED"/>
    <property type="match status" value="1"/>
</dbReference>
<dbReference type="Proteomes" id="UP001495910">
    <property type="component" value="Unassembled WGS sequence"/>
</dbReference>
<keyword evidence="3" id="KW-0238">DNA-binding</keyword>
<evidence type="ECO:0000259" key="5">
    <source>
        <dbReference type="PROSITE" id="PS50931"/>
    </source>
</evidence>
<dbReference type="RefSeq" id="WP_092400492.1">
    <property type="nucleotide sequence ID" value="NZ_JBANDC010000026.1"/>
</dbReference>
<accession>A0ABU9Q2R9</accession>